<evidence type="ECO:0000313" key="3">
    <source>
        <dbReference type="Proteomes" id="UP000305939"/>
    </source>
</evidence>
<protein>
    <submittedName>
        <fullName evidence="2">Alpha/beta hydrolase</fullName>
    </submittedName>
</protein>
<dbReference type="OrthoDB" id="9780932at2"/>
<evidence type="ECO:0000259" key="1">
    <source>
        <dbReference type="Pfam" id="PF00561"/>
    </source>
</evidence>
<dbReference type="PANTHER" id="PTHR46438">
    <property type="entry name" value="ALPHA/BETA-HYDROLASES SUPERFAMILY PROTEIN"/>
    <property type="match status" value="1"/>
</dbReference>
<proteinExistence type="predicted"/>
<dbReference type="AlphaFoldDB" id="A0A4S3M406"/>
<keyword evidence="3" id="KW-1185">Reference proteome</keyword>
<name>A0A4S3M406_9FLAO</name>
<keyword evidence="2" id="KW-0378">Hydrolase</keyword>
<accession>A0A4S3M406</accession>
<dbReference type="PANTHER" id="PTHR46438:SF2">
    <property type="entry name" value="ALPHA_BETA-HYDROLASES SUPERFAMILY PROTEIN"/>
    <property type="match status" value="1"/>
</dbReference>
<organism evidence="2 3">
    <name type="scientific">Robertkochia marina</name>
    <dbReference type="NCBI Taxonomy" id="1227945"/>
    <lineage>
        <taxon>Bacteria</taxon>
        <taxon>Pseudomonadati</taxon>
        <taxon>Bacteroidota</taxon>
        <taxon>Flavobacteriia</taxon>
        <taxon>Flavobacteriales</taxon>
        <taxon>Flavobacteriaceae</taxon>
        <taxon>Robertkochia</taxon>
    </lineage>
</organism>
<reference evidence="2 3" key="1">
    <citation type="submission" date="2019-04" db="EMBL/GenBank/DDBJ databases">
        <title>Draft genome sequence of Robertkochia marina CC-AMO-30D.</title>
        <authorList>
            <person name="Hameed A."/>
            <person name="Lin S.-Y."/>
            <person name="Shahina M."/>
            <person name="Lai W.-A."/>
            <person name="Young C.-C."/>
        </authorList>
    </citation>
    <scope>NUCLEOTIDE SEQUENCE [LARGE SCALE GENOMIC DNA]</scope>
    <source>
        <strain evidence="2 3">CC-AMO-30D</strain>
    </source>
</reference>
<dbReference type="Gene3D" id="3.40.50.1820">
    <property type="entry name" value="alpha/beta hydrolase"/>
    <property type="match status" value="1"/>
</dbReference>
<gene>
    <name evidence="2" type="ORF">E7Z59_04590</name>
</gene>
<dbReference type="GO" id="GO:0016787">
    <property type="term" value="F:hydrolase activity"/>
    <property type="evidence" value="ECO:0007669"/>
    <property type="project" value="UniProtKB-KW"/>
</dbReference>
<comment type="caution">
    <text evidence="2">The sequence shown here is derived from an EMBL/GenBank/DDBJ whole genome shotgun (WGS) entry which is preliminary data.</text>
</comment>
<dbReference type="Proteomes" id="UP000305939">
    <property type="component" value="Unassembled WGS sequence"/>
</dbReference>
<dbReference type="RefSeq" id="WP_136335100.1">
    <property type="nucleotide sequence ID" value="NZ_QXMP01000026.1"/>
</dbReference>
<dbReference type="InterPro" id="IPR029058">
    <property type="entry name" value="AB_hydrolase_fold"/>
</dbReference>
<evidence type="ECO:0000313" key="2">
    <source>
        <dbReference type="EMBL" id="THD69610.1"/>
    </source>
</evidence>
<feature type="domain" description="AB hydrolase-1" evidence="1">
    <location>
        <begin position="52"/>
        <end position="201"/>
    </location>
</feature>
<dbReference type="Pfam" id="PF00561">
    <property type="entry name" value="Abhydrolase_1"/>
    <property type="match status" value="1"/>
</dbReference>
<sequence length="284" mass="32289">MKSLFKTAKGKQDILQLYDQKLDELKIPYDSFKVKTSYGETNIISAGAPSNPPILLVHGSNACAPIALETYPNIYKNYRVYAVDVLAQPNKSAETRLSMKDESYGKWMNEIIRNLELDAVTMAGFSFGGLVILKTLEYDESRIEQVFLSAPAYIVNGNPLKALFKVFIPMKQYMKTKRPKYVEQFLAEVFTERDEFGIQFLSKVFLEFDMDFTPVPVINAKKASGIKTPITIFAARHDVIFPGKKMLKRAKRIFPSLKAGVLLEHSKHVQSKDDNRRIEEVIMS</sequence>
<dbReference type="InterPro" id="IPR000073">
    <property type="entry name" value="AB_hydrolase_1"/>
</dbReference>
<dbReference type="EMBL" id="SSMC01000001">
    <property type="protein sequence ID" value="THD69610.1"/>
    <property type="molecule type" value="Genomic_DNA"/>
</dbReference>
<dbReference type="SUPFAM" id="SSF53474">
    <property type="entry name" value="alpha/beta-Hydrolases"/>
    <property type="match status" value="1"/>
</dbReference>